<name>A0A154P532_DUFNO</name>
<dbReference type="AlphaFoldDB" id="A0A154P532"/>
<evidence type="ECO:0000313" key="2">
    <source>
        <dbReference type="Proteomes" id="UP000076502"/>
    </source>
</evidence>
<accession>A0A154P532</accession>
<dbReference type="Proteomes" id="UP000076502">
    <property type="component" value="Unassembled WGS sequence"/>
</dbReference>
<protein>
    <submittedName>
        <fullName evidence="1">Uncharacterized protein</fullName>
    </submittedName>
</protein>
<organism evidence="1 2">
    <name type="scientific">Dufourea novaeangliae</name>
    <name type="common">Sweat bee</name>
    <dbReference type="NCBI Taxonomy" id="178035"/>
    <lineage>
        <taxon>Eukaryota</taxon>
        <taxon>Metazoa</taxon>
        <taxon>Ecdysozoa</taxon>
        <taxon>Arthropoda</taxon>
        <taxon>Hexapoda</taxon>
        <taxon>Insecta</taxon>
        <taxon>Pterygota</taxon>
        <taxon>Neoptera</taxon>
        <taxon>Endopterygota</taxon>
        <taxon>Hymenoptera</taxon>
        <taxon>Apocrita</taxon>
        <taxon>Aculeata</taxon>
        <taxon>Apoidea</taxon>
        <taxon>Anthophila</taxon>
        <taxon>Halictidae</taxon>
        <taxon>Rophitinae</taxon>
        <taxon>Dufourea</taxon>
    </lineage>
</organism>
<gene>
    <name evidence="1" type="ORF">WN55_10344</name>
</gene>
<evidence type="ECO:0000313" key="1">
    <source>
        <dbReference type="EMBL" id="KZC06434.1"/>
    </source>
</evidence>
<proteinExistence type="predicted"/>
<reference evidence="1 2" key="1">
    <citation type="submission" date="2015-07" db="EMBL/GenBank/DDBJ databases">
        <title>The genome of Dufourea novaeangliae.</title>
        <authorList>
            <person name="Pan H."/>
            <person name="Kapheim K."/>
        </authorList>
    </citation>
    <scope>NUCLEOTIDE SEQUENCE [LARGE SCALE GENOMIC DNA]</scope>
    <source>
        <strain evidence="1">0120121106</strain>
        <tissue evidence="1">Whole body</tissue>
    </source>
</reference>
<dbReference type="EMBL" id="KQ434809">
    <property type="protein sequence ID" value="KZC06434.1"/>
    <property type="molecule type" value="Genomic_DNA"/>
</dbReference>
<sequence>MKHAAMRMKPVTALKTSVASCRVHFCHSLFTLSVQLRPRTGITVRCFVFVLEFPSRQWECSDRRRFRDNLSG</sequence>
<keyword evidence="2" id="KW-1185">Reference proteome</keyword>